<dbReference type="InterPro" id="IPR041698">
    <property type="entry name" value="Methyltransf_25"/>
</dbReference>
<protein>
    <submittedName>
        <fullName evidence="4">Juvenile hormone acid O-methyltransferase</fullName>
    </submittedName>
</protein>
<keyword evidence="1" id="KW-0489">Methyltransferase</keyword>
<dbReference type="Pfam" id="PF13649">
    <property type="entry name" value="Methyltransf_25"/>
    <property type="match status" value="1"/>
</dbReference>
<comment type="caution">
    <text evidence="4">The sequence shown here is derived from an EMBL/GenBank/DDBJ whole genome shotgun (WGS) entry which is preliminary data.</text>
</comment>
<evidence type="ECO:0000313" key="5">
    <source>
        <dbReference type="Proteomes" id="UP000887013"/>
    </source>
</evidence>
<dbReference type="PANTHER" id="PTHR43861">
    <property type="entry name" value="TRANS-ACONITATE 2-METHYLTRANSFERASE-RELATED"/>
    <property type="match status" value="1"/>
</dbReference>
<evidence type="ECO:0000256" key="1">
    <source>
        <dbReference type="ARBA" id="ARBA00022603"/>
    </source>
</evidence>
<name>A0A8X6I9M3_NEPPI</name>
<keyword evidence="5" id="KW-1185">Reference proteome</keyword>
<dbReference type="Proteomes" id="UP000887013">
    <property type="component" value="Unassembled WGS sequence"/>
</dbReference>
<accession>A0A8X6I9M3</accession>
<gene>
    <name evidence="4" type="primary">jhamt</name>
    <name evidence="4" type="ORF">NPIL_317241</name>
</gene>
<evidence type="ECO:0000256" key="2">
    <source>
        <dbReference type="ARBA" id="ARBA00022679"/>
    </source>
</evidence>
<proteinExistence type="predicted"/>
<reference evidence="4" key="1">
    <citation type="submission" date="2020-08" db="EMBL/GenBank/DDBJ databases">
        <title>Multicomponent nature underlies the extraordinary mechanical properties of spider dragline silk.</title>
        <authorList>
            <person name="Kono N."/>
            <person name="Nakamura H."/>
            <person name="Mori M."/>
            <person name="Yoshida Y."/>
            <person name="Ohtoshi R."/>
            <person name="Malay A.D."/>
            <person name="Moran D.A.P."/>
            <person name="Tomita M."/>
            <person name="Numata K."/>
            <person name="Arakawa K."/>
        </authorList>
    </citation>
    <scope>NUCLEOTIDE SEQUENCE</scope>
</reference>
<evidence type="ECO:0000313" key="4">
    <source>
        <dbReference type="EMBL" id="GFS36925.1"/>
    </source>
</evidence>
<dbReference type="EMBL" id="BMAW01088844">
    <property type="protein sequence ID" value="GFS36925.1"/>
    <property type="molecule type" value="Genomic_DNA"/>
</dbReference>
<dbReference type="GO" id="GO:0032259">
    <property type="term" value="P:methylation"/>
    <property type="evidence" value="ECO:0007669"/>
    <property type="project" value="UniProtKB-KW"/>
</dbReference>
<dbReference type="AlphaFoldDB" id="A0A8X6I9M3"/>
<organism evidence="4 5">
    <name type="scientific">Nephila pilipes</name>
    <name type="common">Giant wood spider</name>
    <name type="synonym">Nephila maculata</name>
    <dbReference type="NCBI Taxonomy" id="299642"/>
    <lineage>
        <taxon>Eukaryota</taxon>
        <taxon>Metazoa</taxon>
        <taxon>Ecdysozoa</taxon>
        <taxon>Arthropoda</taxon>
        <taxon>Chelicerata</taxon>
        <taxon>Arachnida</taxon>
        <taxon>Araneae</taxon>
        <taxon>Araneomorphae</taxon>
        <taxon>Entelegynae</taxon>
        <taxon>Araneoidea</taxon>
        <taxon>Nephilidae</taxon>
        <taxon>Nephila</taxon>
    </lineage>
</organism>
<dbReference type="CDD" id="cd02440">
    <property type="entry name" value="AdoMet_MTases"/>
    <property type="match status" value="1"/>
</dbReference>
<dbReference type="SUPFAM" id="SSF53335">
    <property type="entry name" value="S-adenosyl-L-methionine-dependent methyltransferases"/>
    <property type="match status" value="1"/>
</dbReference>
<dbReference type="GO" id="GO:0008168">
    <property type="term" value="F:methyltransferase activity"/>
    <property type="evidence" value="ECO:0007669"/>
    <property type="project" value="UniProtKB-KW"/>
</dbReference>
<keyword evidence="2" id="KW-0808">Transferase</keyword>
<dbReference type="Gene3D" id="3.40.50.150">
    <property type="entry name" value="Vaccinia Virus protein VP39"/>
    <property type="match status" value="1"/>
</dbReference>
<evidence type="ECO:0000259" key="3">
    <source>
        <dbReference type="Pfam" id="PF13649"/>
    </source>
</evidence>
<sequence>MAKVFSFRCCIPCLGGVDEKSTSRPVSIYGHACFSAMNDPELYSRSSPFQVRDASQILGVYKKKMSPDDADIVLDIGCGTGDVTTKILGPALGRFEFLLGVDKSRDMVEYAQQHYDVDNIFYEVLDIAGDVSDFKDEWGTFSKVFSFYCLHWVKNLRRALFNIQSLMKNGGETLLVFVAQCPVFEMYERMANNDKWKAYMEDVNDVIPVTQNLAQPSFVFSQMMEEAGITAINCSTMNRSFAFTSTKMLRDCMVAVNPFINRIPLQQRNEYVEDCIRTLSAIKIEAGKVNENEACCFSYKLMVAHGTKN</sequence>
<dbReference type="InterPro" id="IPR029063">
    <property type="entry name" value="SAM-dependent_MTases_sf"/>
</dbReference>
<dbReference type="PANTHER" id="PTHR43861:SF1">
    <property type="entry name" value="TRANS-ACONITATE 2-METHYLTRANSFERASE"/>
    <property type="match status" value="1"/>
</dbReference>
<feature type="domain" description="Methyltransferase" evidence="3">
    <location>
        <begin position="73"/>
        <end position="171"/>
    </location>
</feature>
<dbReference type="OrthoDB" id="10016089at2759"/>